<protein>
    <submittedName>
        <fullName evidence="2">Uncharacterized protein</fullName>
    </submittedName>
</protein>
<proteinExistence type="predicted"/>
<dbReference type="EMBL" id="CAICTM010002922">
    <property type="protein sequence ID" value="CAB9530546.1"/>
    <property type="molecule type" value="Genomic_DNA"/>
</dbReference>
<feature type="region of interest" description="Disordered" evidence="1">
    <location>
        <begin position="1"/>
        <end position="46"/>
    </location>
</feature>
<sequence>MPSTSFKLTKMSRRMEDRQESPRPTKRRNSGPCATASGLVALTPRQTPLLPDTLKRAFLPPKTPLAPRPSLAPKTALLAPFLLTPKPEIFVPSFDDLDEPTLVPSSEPGSGTGTSLPPLLMAAAGRLRPRRLAPKLAPKKIKAPALLDSKKKASPIMARLEAIASVKNLEASKAVPAPATLKQSRSCSALSARPFHALCA</sequence>
<feature type="compositionally biased region" description="Basic and acidic residues" evidence="1">
    <location>
        <begin position="13"/>
        <end position="23"/>
    </location>
</feature>
<dbReference type="AlphaFoldDB" id="A0A9N8HYK7"/>
<accession>A0A9N8HYK7</accession>
<evidence type="ECO:0000256" key="1">
    <source>
        <dbReference type="SAM" id="MobiDB-lite"/>
    </source>
</evidence>
<reference evidence="2" key="1">
    <citation type="submission" date="2020-06" db="EMBL/GenBank/DDBJ databases">
        <authorList>
            <consortium name="Plant Systems Biology data submission"/>
        </authorList>
    </citation>
    <scope>NUCLEOTIDE SEQUENCE</scope>
    <source>
        <strain evidence="2">D6</strain>
    </source>
</reference>
<organism evidence="2 3">
    <name type="scientific">Seminavis robusta</name>
    <dbReference type="NCBI Taxonomy" id="568900"/>
    <lineage>
        <taxon>Eukaryota</taxon>
        <taxon>Sar</taxon>
        <taxon>Stramenopiles</taxon>
        <taxon>Ochrophyta</taxon>
        <taxon>Bacillariophyta</taxon>
        <taxon>Bacillariophyceae</taxon>
        <taxon>Bacillariophycidae</taxon>
        <taxon>Naviculales</taxon>
        <taxon>Naviculaceae</taxon>
        <taxon>Seminavis</taxon>
    </lineage>
</organism>
<evidence type="ECO:0000313" key="3">
    <source>
        <dbReference type="Proteomes" id="UP001153069"/>
    </source>
</evidence>
<comment type="caution">
    <text evidence="2">The sequence shown here is derived from an EMBL/GenBank/DDBJ whole genome shotgun (WGS) entry which is preliminary data.</text>
</comment>
<dbReference type="Proteomes" id="UP001153069">
    <property type="component" value="Unassembled WGS sequence"/>
</dbReference>
<keyword evidence="3" id="KW-1185">Reference proteome</keyword>
<gene>
    <name evidence="2" type="ORF">SEMRO_2924_G340350.1</name>
</gene>
<name>A0A9N8HYK7_9STRA</name>
<evidence type="ECO:0000313" key="2">
    <source>
        <dbReference type="EMBL" id="CAB9530546.1"/>
    </source>
</evidence>